<reference evidence="2" key="1">
    <citation type="submission" date="2016-07" db="EMBL/GenBank/DDBJ databases">
        <authorList>
            <person name="Bretaudeau A."/>
        </authorList>
    </citation>
    <scope>NUCLEOTIDE SEQUENCE</scope>
    <source>
        <strain evidence="2">Rice</strain>
        <tissue evidence="2">Whole body</tissue>
    </source>
</reference>
<feature type="region of interest" description="Disordered" evidence="1">
    <location>
        <begin position="78"/>
        <end position="97"/>
    </location>
</feature>
<gene>
    <name evidence="2" type="ORF">SFRICE_010429</name>
</gene>
<dbReference type="PROSITE" id="PS51257">
    <property type="entry name" value="PROKAR_LIPOPROTEIN"/>
    <property type="match status" value="1"/>
</dbReference>
<name>A0A2H1VXI3_SPOFR</name>
<organism evidence="2">
    <name type="scientific">Spodoptera frugiperda</name>
    <name type="common">Fall armyworm</name>
    <dbReference type="NCBI Taxonomy" id="7108"/>
    <lineage>
        <taxon>Eukaryota</taxon>
        <taxon>Metazoa</taxon>
        <taxon>Ecdysozoa</taxon>
        <taxon>Arthropoda</taxon>
        <taxon>Hexapoda</taxon>
        <taxon>Insecta</taxon>
        <taxon>Pterygota</taxon>
        <taxon>Neoptera</taxon>
        <taxon>Endopterygota</taxon>
        <taxon>Lepidoptera</taxon>
        <taxon>Glossata</taxon>
        <taxon>Ditrysia</taxon>
        <taxon>Noctuoidea</taxon>
        <taxon>Noctuidae</taxon>
        <taxon>Amphipyrinae</taxon>
        <taxon>Spodoptera</taxon>
    </lineage>
</organism>
<dbReference type="EMBL" id="ODYU01005034">
    <property type="protein sequence ID" value="SOQ45518.1"/>
    <property type="molecule type" value="Genomic_DNA"/>
</dbReference>
<feature type="compositionally biased region" description="Low complexity" evidence="1">
    <location>
        <begin position="82"/>
        <end position="97"/>
    </location>
</feature>
<dbReference type="AlphaFoldDB" id="A0A2H1VXI3"/>
<sequence>MSPRVLLVMPAAFSFITATVTVLVACDVLYMICDVRGDESCARVALAADLLSRSLPPPPACCTLIGRALHAHSPCGARAPFSTHSSTSPSSLVSGSK</sequence>
<evidence type="ECO:0000256" key="1">
    <source>
        <dbReference type="SAM" id="MobiDB-lite"/>
    </source>
</evidence>
<proteinExistence type="predicted"/>
<evidence type="ECO:0000313" key="2">
    <source>
        <dbReference type="EMBL" id="SOQ45518.1"/>
    </source>
</evidence>
<accession>A0A2H1VXI3</accession>
<protein>
    <submittedName>
        <fullName evidence="2">SFRICE_010429</fullName>
    </submittedName>
</protein>